<proteinExistence type="inferred from homology"/>
<dbReference type="AlphaFoldDB" id="A0A382K454"/>
<dbReference type="EMBL" id="UINC01077588">
    <property type="protein sequence ID" value="SVC17847.1"/>
    <property type="molecule type" value="Genomic_DNA"/>
</dbReference>
<dbReference type="Gene3D" id="1.10.12.10">
    <property type="entry name" value="Lyase 2-enoyl-coa Hydratase, Chain A, domain 2"/>
    <property type="match status" value="1"/>
</dbReference>
<evidence type="ECO:0000313" key="2">
    <source>
        <dbReference type="EMBL" id="SVC17847.1"/>
    </source>
</evidence>
<dbReference type="Pfam" id="PF00378">
    <property type="entry name" value="ECH_1"/>
    <property type="match status" value="1"/>
</dbReference>
<dbReference type="InterPro" id="IPR029045">
    <property type="entry name" value="ClpP/crotonase-like_dom_sf"/>
</dbReference>
<dbReference type="CDD" id="cd06558">
    <property type="entry name" value="crotonase-like"/>
    <property type="match status" value="1"/>
</dbReference>
<dbReference type="SUPFAM" id="SSF52096">
    <property type="entry name" value="ClpP/crotonase"/>
    <property type="match status" value="1"/>
</dbReference>
<dbReference type="InterPro" id="IPR014748">
    <property type="entry name" value="Enoyl-CoA_hydra_C"/>
</dbReference>
<reference evidence="2" key="1">
    <citation type="submission" date="2018-05" db="EMBL/GenBank/DDBJ databases">
        <authorList>
            <person name="Lanie J.A."/>
            <person name="Ng W.-L."/>
            <person name="Kazmierczak K.M."/>
            <person name="Andrzejewski T.M."/>
            <person name="Davidsen T.M."/>
            <person name="Wayne K.J."/>
            <person name="Tettelin H."/>
            <person name="Glass J.I."/>
            <person name="Rusch D."/>
            <person name="Podicherti R."/>
            <person name="Tsui H.-C.T."/>
            <person name="Winkler M.E."/>
        </authorList>
    </citation>
    <scope>NUCLEOTIDE SEQUENCE</scope>
</reference>
<accession>A0A382K454</accession>
<dbReference type="PANTHER" id="PTHR43802">
    <property type="entry name" value="ENOYL-COA HYDRATASE"/>
    <property type="match status" value="1"/>
</dbReference>
<evidence type="ECO:0000256" key="1">
    <source>
        <dbReference type="ARBA" id="ARBA00005254"/>
    </source>
</evidence>
<comment type="similarity">
    <text evidence="1">Belongs to the enoyl-CoA hydratase/isomerase family.</text>
</comment>
<name>A0A382K454_9ZZZZ</name>
<gene>
    <name evidence="2" type="ORF">METZ01_LOCUS270701</name>
</gene>
<dbReference type="Gene3D" id="3.90.226.10">
    <property type="entry name" value="2-enoyl-CoA Hydratase, Chain A, domain 1"/>
    <property type="match status" value="1"/>
</dbReference>
<evidence type="ECO:0008006" key="3">
    <source>
        <dbReference type="Google" id="ProtNLM"/>
    </source>
</evidence>
<organism evidence="2">
    <name type="scientific">marine metagenome</name>
    <dbReference type="NCBI Taxonomy" id="408172"/>
    <lineage>
        <taxon>unclassified sequences</taxon>
        <taxon>metagenomes</taxon>
        <taxon>ecological metagenomes</taxon>
    </lineage>
</organism>
<protein>
    <recommendedName>
        <fullName evidence="3">Enoyl-CoA hydratase</fullName>
    </recommendedName>
</protein>
<dbReference type="PANTHER" id="PTHR43802:SF1">
    <property type="entry name" value="IP11341P-RELATED"/>
    <property type="match status" value="1"/>
</dbReference>
<sequence length="258" mass="28323">MAETVLYEKSGNIVTITLNRPAALNSINRQLRRELAEAITQFDSEDDSFVAIITGAGRAFCAGRDLKERASDNAEGVQATASQSMSSERPYMWPQTWKPLIAAVNGFALAGGWSIAQMCDLRVASEDAQFGISETKWSLLPPFGTILPKMISLPAALELVFTAAPISAQRAYEIGFVNRVVPADKLMEESLALANQIAENAPLAVQAFKELAYRGQNMSTQDISALTYHMYDQLLTTEDSKEGPKAFAEKRKPQWKGR</sequence>
<dbReference type="InterPro" id="IPR001753">
    <property type="entry name" value="Enoyl-CoA_hydra/iso"/>
</dbReference>